<keyword evidence="3" id="KW-0670">Pyruvate</keyword>
<protein>
    <recommendedName>
        <fullName evidence="2">Phosphoenolpyruvate carboxylase</fullName>
    </recommendedName>
</protein>
<gene>
    <name evidence="3" type="ORF">SAMN05444408_106205</name>
</gene>
<dbReference type="PANTHER" id="PTHR30523:SF6">
    <property type="entry name" value="PHOSPHOENOLPYRUVATE CARBOXYLASE"/>
    <property type="match status" value="1"/>
</dbReference>
<dbReference type="GO" id="GO:0006099">
    <property type="term" value="P:tricarboxylic acid cycle"/>
    <property type="evidence" value="ECO:0007669"/>
    <property type="project" value="InterPro"/>
</dbReference>
<dbReference type="InterPro" id="IPR015813">
    <property type="entry name" value="Pyrv/PenolPyrv_kinase-like_dom"/>
</dbReference>
<name>A0A1M4XS06_9FLAO</name>
<dbReference type="AlphaFoldDB" id="A0A1M4XS06"/>
<dbReference type="SUPFAM" id="SSF51621">
    <property type="entry name" value="Phosphoenolpyruvate/pyruvate domain"/>
    <property type="match status" value="1"/>
</dbReference>
<dbReference type="Proteomes" id="UP000184236">
    <property type="component" value="Unassembled WGS sequence"/>
</dbReference>
<evidence type="ECO:0000256" key="2">
    <source>
        <dbReference type="ARBA" id="ARBA00022419"/>
    </source>
</evidence>
<evidence type="ECO:0000256" key="1">
    <source>
        <dbReference type="ARBA" id="ARBA00003670"/>
    </source>
</evidence>
<dbReference type="InterPro" id="IPR021135">
    <property type="entry name" value="PEP_COase"/>
</dbReference>
<dbReference type="STRING" id="1302685.SAMN05444408_106205"/>
<dbReference type="GO" id="GO:0005829">
    <property type="term" value="C:cytosol"/>
    <property type="evidence" value="ECO:0007669"/>
    <property type="project" value="TreeGrafter"/>
</dbReference>
<comment type="function">
    <text evidence="1">Forms oxaloacetate, a four-carbon dicarboxylic acid source for the tricarboxylic acid cycle.</text>
</comment>
<reference evidence="4" key="1">
    <citation type="submission" date="2016-11" db="EMBL/GenBank/DDBJ databases">
        <authorList>
            <person name="Varghese N."/>
            <person name="Submissions S."/>
        </authorList>
    </citation>
    <scope>NUCLEOTIDE SEQUENCE [LARGE SCALE GENOMIC DNA]</scope>
    <source>
        <strain evidence="4">DSM 26898</strain>
    </source>
</reference>
<dbReference type="EMBL" id="FQVO01000006">
    <property type="protein sequence ID" value="SHE96063.1"/>
    <property type="molecule type" value="Genomic_DNA"/>
</dbReference>
<organism evidence="3 4">
    <name type="scientific">Chryseobacterium takakiae</name>
    <dbReference type="NCBI Taxonomy" id="1302685"/>
    <lineage>
        <taxon>Bacteria</taxon>
        <taxon>Pseudomonadati</taxon>
        <taxon>Bacteroidota</taxon>
        <taxon>Flavobacteriia</taxon>
        <taxon>Flavobacteriales</taxon>
        <taxon>Weeksellaceae</taxon>
        <taxon>Chryseobacterium group</taxon>
        <taxon>Chryseobacterium</taxon>
    </lineage>
</organism>
<keyword evidence="4" id="KW-1185">Reference proteome</keyword>
<sequence length="869" mass="100485">MKKRIKINYFKVNKYIKIKIPYICYMIHDQRAEKFRQIVENKFQIYNSLFMSLPYDKMTNIGMLLPFLCEESKTGYEAGKTPEEIVEEFFKSHTDLQTEEQKLELLFKIIQYIERQVVLFDSIEDAAFPNLHSDSDKGTVTNLYEHSLQDHKLEQVREKLKDFAIKIVFTAHPTQFYPNSVQRILHDLRNAITNDSITNIDMLLQQLGKTPFVNKEKPTPIDEAMSIIYYLRYVYYDTIGELFTKIKETFGSEHFHIHEDLIQLGFWPGGDRDGNPFVTADVTKRVAEELHSAILKAYYNNLKSVRRRLSFRGVSEVLTKLSNELYSAIFRNERITAEDIIRRIDEAETIVREQHNSLFVGLLKDFRDRVKIFGTHFATLDVRQDSRIHQRVIDEIFAKIQGNPDADNEEKFNTLIQAPEKINPDDFEDIIKDTLLTVTQISDIQKLNGLRGMNRYIISNSDAVKDVMNVYAFFKICGYQDEEINIDIVPLFETMEGLANAETVMAELYQNPVYQKHLERRGNQQTIMLGFSDGTKDGGYLKANWEIYKAKEVLTRLSEQNGIKVIFFDGRGGPPARGGGKTHDFYASQGKTIANNKIELTIQGQTITSIFGNKEQAKYNFEQLLTAGVENDVFKNSKKDLTEKERALIAELAEISYKKYSDLKSHPMFVPYLQEISTLEYYGKTNIGSRPSKRGAGNELKFEDLRAIPFVGSWSQLKQNVPGFFGFGFAMQQMKEQGRFDEVEALYKGSDFFKTLVLNSMMSMNKTYFPLTYYIKNNPKFGAFWNVLFDEYNLSKNIMLELTGFSMLQQEDPLSRKSVKIRERIVLPLLSIQQYALIKIQKGEGNKEAYEKLVTRSLFGNINASRNSA</sequence>
<dbReference type="GO" id="GO:0008964">
    <property type="term" value="F:phosphoenolpyruvate carboxylase activity"/>
    <property type="evidence" value="ECO:0007669"/>
    <property type="project" value="InterPro"/>
</dbReference>
<evidence type="ECO:0000313" key="4">
    <source>
        <dbReference type="Proteomes" id="UP000184236"/>
    </source>
</evidence>
<dbReference type="PANTHER" id="PTHR30523">
    <property type="entry name" value="PHOSPHOENOLPYRUVATE CARBOXYLASE"/>
    <property type="match status" value="1"/>
</dbReference>
<dbReference type="Pfam" id="PF00311">
    <property type="entry name" value="PEPcase"/>
    <property type="match status" value="2"/>
</dbReference>
<evidence type="ECO:0000313" key="3">
    <source>
        <dbReference type="EMBL" id="SHE96063.1"/>
    </source>
</evidence>
<accession>A0A1M4XS06</accession>
<dbReference type="GO" id="GO:0015977">
    <property type="term" value="P:carbon fixation"/>
    <property type="evidence" value="ECO:0007669"/>
    <property type="project" value="InterPro"/>
</dbReference>
<dbReference type="PRINTS" id="PR00150">
    <property type="entry name" value="PEPCARBXLASE"/>
</dbReference>
<proteinExistence type="predicted"/>